<dbReference type="InterPro" id="IPR016181">
    <property type="entry name" value="Acyl_CoA_acyltransferase"/>
</dbReference>
<dbReference type="SUPFAM" id="SSF55729">
    <property type="entry name" value="Acyl-CoA N-acyltransferases (Nat)"/>
    <property type="match status" value="1"/>
</dbReference>
<dbReference type="GO" id="GO:0008791">
    <property type="term" value="F:arginine N-succinyltransferase activity"/>
    <property type="evidence" value="ECO:0007669"/>
    <property type="project" value="UniProtKB-EC"/>
</dbReference>
<keyword evidence="4" id="KW-0614">Plasmid</keyword>
<dbReference type="HOGENOM" id="CLU_057655_0_0_4"/>
<dbReference type="RefSeq" id="WP_013958607.1">
    <property type="nucleotide sequence ID" value="NC_015727.1"/>
</dbReference>
<geneLocation type="plasmid" evidence="4 5">
    <name>pBB1</name>
</geneLocation>
<sequence>MLVLRAIRFADLPALLSLAGRVGPGMTTLKADPDALARRIVTAEASFAGTIAPTERDYVFVLENTRNGDIAGVSAIKAAVGLDEAFYSFRLGQLVHSSREIGVYSNKKTLFLSNDLTGCAELRTLFLDPSHRQGHNGKLLSKGRLMFAASFVDLLPDVLCAELRGYLRPDGTSPFWESLGQHFFKMDFSVADDHSGGGAKSFIAELMPRFPIYADFLTEEAQAVIGRVHASTEPARRMLEQEGMAYEGLVDIFDAGPVVQGHIRHLRITKESTLAIAYPVPDGTRALHAGAPQLVCNTRLADFRAIVTDAAPAFGRLSLTHEECAALAVDAGNPVRVATLKPGNIAHGQPT</sequence>
<dbReference type="KEGG" id="cnc:CNE_BB1p01220"/>
<accession>F8GVJ0</accession>
<evidence type="ECO:0000256" key="3">
    <source>
        <dbReference type="ARBA" id="ARBA00023315"/>
    </source>
</evidence>
<gene>
    <name evidence="4" type="primary">astA1</name>
    <name evidence="4" type="ordered locus">CNE_BB1p01220</name>
</gene>
<dbReference type="NCBIfam" id="TIGR03244">
    <property type="entry name" value="arg_catab_AstA"/>
    <property type="match status" value="1"/>
</dbReference>
<protein>
    <submittedName>
        <fullName evidence="4">Arginine N-succinyltransferase subunit alpha</fullName>
        <ecNumber evidence="4">2.3.1.109</ecNumber>
    </submittedName>
</protein>
<keyword evidence="3 4" id="KW-0012">Acyltransferase</keyword>
<keyword evidence="1" id="KW-0056">Arginine metabolism</keyword>
<name>F8GVJ0_CUPNN</name>
<dbReference type="Pfam" id="PF04958">
    <property type="entry name" value="AstA"/>
    <property type="match status" value="1"/>
</dbReference>
<evidence type="ECO:0000256" key="2">
    <source>
        <dbReference type="ARBA" id="ARBA00022679"/>
    </source>
</evidence>
<dbReference type="GeneID" id="34312261"/>
<dbReference type="InterPro" id="IPR017650">
    <property type="entry name" value="Arginine_N-succinylTrfase"/>
</dbReference>
<organism evidence="4 5">
    <name type="scientific">Cupriavidus necator (strain ATCC 43291 / DSM 13513 / CCUG 52238 / LMG 8453 / N-1)</name>
    <name type="common">Ralstonia eutropha</name>
    <dbReference type="NCBI Taxonomy" id="1042878"/>
    <lineage>
        <taxon>Bacteria</taxon>
        <taxon>Pseudomonadati</taxon>
        <taxon>Pseudomonadota</taxon>
        <taxon>Betaproteobacteria</taxon>
        <taxon>Burkholderiales</taxon>
        <taxon>Burkholderiaceae</taxon>
        <taxon>Cupriavidus</taxon>
    </lineage>
</organism>
<dbReference type="GO" id="GO:0006527">
    <property type="term" value="P:L-arginine catabolic process"/>
    <property type="evidence" value="ECO:0007669"/>
    <property type="project" value="InterPro"/>
</dbReference>
<dbReference type="EMBL" id="CP002879">
    <property type="protein sequence ID" value="AEI81549.1"/>
    <property type="molecule type" value="Genomic_DNA"/>
</dbReference>
<evidence type="ECO:0000313" key="4">
    <source>
        <dbReference type="EMBL" id="AEI81549.1"/>
    </source>
</evidence>
<dbReference type="PANTHER" id="PTHR30420:SF1">
    <property type="entry name" value="ARGININE N-SUCCINYLTRANSFERASE"/>
    <property type="match status" value="1"/>
</dbReference>
<evidence type="ECO:0000313" key="5">
    <source>
        <dbReference type="Proteomes" id="UP000006798"/>
    </source>
</evidence>
<dbReference type="InterPro" id="IPR007041">
    <property type="entry name" value="Arg_succinylTrfase_AstA/AruG"/>
</dbReference>
<dbReference type="AlphaFoldDB" id="F8GVJ0"/>
<keyword evidence="2 4" id="KW-0808">Transferase</keyword>
<dbReference type="NCBIfam" id="TIGR03243">
    <property type="entry name" value="arg_catab_AOST"/>
    <property type="match status" value="1"/>
</dbReference>
<proteinExistence type="predicted"/>
<dbReference type="PANTHER" id="PTHR30420">
    <property type="entry name" value="N-SUCCINYLARGININE DIHYDROLASE"/>
    <property type="match status" value="1"/>
</dbReference>
<dbReference type="Gene3D" id="2.40.40.20">
    <property type="match status" value="1"/>
</dbReference>
<reference evidence="4 5" key="1">
    <citation type="journal article" date="2011" name="J. Bacteriol.">
        <title>Complete genome sequence of the type strain Cupriavidus necator N-1.</title>
        <authorList>
            <person name="Poehlein A."/>
            <person name="Kusian B."/>
            <person name="Friedrich B."/>
            <person name="Daniel R."/>
            <person name="Bowien B."/>
        </authorList>
    </citation>
    <scope>NUCLEOTIDE SEQUENCE [LARGE SCALE GENOMIC DNA]</scope>
    <source>
        <strain evidence="5">ATCC 43291 / DSM 13513 / CCUG 52238 / LMG 8453 / N-1</strain>
        <plasmid evidence="4 5">pBB1</plasmid>
    </source>
</reference>
<evidence type="ECO:0000256" key="1">
    <source>
        <dbReference type="ARBA" id="ARBA00022503"/>
    </source>
</evidence>
<dbReference type="Proteomes" id="UP000006798">
    <property type="component" value="Plasmid pBB1"/>
</dbReference>
<dbReference type="EC" id="2.3.1.109" evidence="4"/>